<evidence type="ECO:0000313" key="1">
    <source>
        <dbReference type="EMBL" id="GKT19665.1"/>
    </source>
</evidence>
<accession>A0ABQ5JW47</accession>
<sequence>MIFYSNSSVFEVEKRPYITHASSVILGFWPDRGVAGGLHCECGTKVFNYRNPSIMTLTVGSERGVSLDPYKGLELENINNIILFNFLLKILGINSDDAKRIYNLDEETFRNFYIHDSTSTKTTLSTVDWTRSTDEEVYSDTTMLPTLPAPKWQLLLKKMEENPKVSYFWHNLRQQFGWKTSIADAREKLSVLMTQCRMEAERKVTE</sequence>
<dbReference type="EMBL" id="BQXS01012081">
    <property type="protein sequence ID" value="GKT19665.1"/>
    <property type="molecule type" value="Genomic_DNA"/>
</dbReference>
<evidence type="ECO:0000313" key="2">
    <source>
        <dbReference type="Proteomes" id="UP001057375"/>
    </source>
</evidence>
<dbReference type="Proteomes" id="UP001057375">
    <property type="component" value="Unassembled WGS sequence"/>
</dbReference>
<feature type="non-terminal residue" evidence="1">
    <location>
        <position position="206"/>
    </location>
</feature>
<protein>
    <submittedName>
        <fullName evidence="1">Uncharacterized protein</fullName>
    </submittedName>
</protein>
<comment type="caution">
    <text evidence="1">The sequence shown here is derived from an EMBL/GenBank/DDBJ whole genome shotgun (WGS) entry which is preliminary data.</text>
</comment>
<gene>
    <name evidence="1" type="ORF">ADUPG1_011550</name>
</gene>
<reference evidence="1" key="1">
    <citation type="submission" date="2022-03" db="EMBL/GenBank/DDBJ databases">
        <title>Draft genome sequence of Aduncisulcus paluster, a free-living microaerophilic Fornicata.</title>
        <authorList>
            <person name="Yuyama I."/>
            <person name="Kume K."/>
            <person name="Tamura T."/>
            <person name="Inagaki Y."/>
            <person name="Hashimoto T."/>
        </authorList>
    </citation>
    <scope>NUCLEOTIDE SEQUENCE</scope>
    <source>
        <strain evidence="1">NY0171</strain>
    </source>
</reference>
<organism evidence="1 2">
    <name type="scientific">Aduncisulcus paluster</name>
    <dbReference type="NCBI Taxonomy" id="2918883"/>
    <lineage>
        <taxon>Eukaryota</taxon>
        <taxon>Metamonada</taxon>
        <taxon>Carpediemonas-like organisms</taxon>
        <taxon>Aduncisulcus</taxon>
    </lineage>
</organism>
<keyword evidence="2" id="KW-1185">Reference proteome</keyword>
<proteinExistence type="predicted"/>
<name>A0ABQ5JW47_9EUKA</name>